<evidence type="ECO:0000256" key="1">
    <source>
        <dbReference type="SAM" id="Phobius"/>
    </source>
</evidence>
<dbReference type="OrthoDB" id="2884at2"/>
<name>A0A432W7H4_9GAMM</name>
<keyword evidence="4" id="KW-1185">Reference proteome</keyword>
<evidence type="ECO:0000313" key="4">
    <source>
        <dbReference type="Proteomes" id="UP000288293"/>
    </source>
</evidence>
<dbReference type="AlphaFoldDB" id="A0A432W7H4"/>
<dbReference type="InterPro" id="IPR050061">
    <property type="entry name" value="MurCDEF_pg_biosynth"/>
</dbReference>
<dbReference type="GO" id="GO:0005524">
    <property type="term" value="F:ATP binding"/>
    <property type="evidence" value="ECO:0007669"/>
    <property type="project" value="InterPro"/>
</dbReference>
<dbReference type="PANTHER" id="PTHR43445:SF1">
    <property type="entry name" value="PGA SYNTHASE CAPB"/>
    <property type="match status" value="1"/>
</dbReference>
<dbReference type="Proteomes" id="UP000288293">
    <property type="component" value="Unassembled WGS sequence"/>
</dbReference>
<dbReference type="EMBL" id="PIPL01000001">
    <property type="protein sequence ID" value="RUO26034.1"/>
    <property type="molecule type" value="Genomic_DNA"/>
</dbReference>
<reference evidence="3 4" key="1">
    <citation type="journal article" date="2011" name="Front. Microbiol.">
        <title>Genomic signatures of strain selection and enhancement in Bacillus atrophaeus var. globigii, a historical biowarfare simulant.</title>
        <authorList>
            <person name="Gibbons H.S."/>
            <person name="Broomall S.M."/>
            <person name="McNew L.A."/>
            <person name="Daligault H."/>
            <person name="Chapman C."/>
            <person name="Bruce D."/>
            <person name="Karavis M."/>
            <person name="Krepps M."/>
            <person name="McGregor P.A."/>
            <person name="Hong C."/>
            <person name="Park K.H."/>
            <person name="Akmal A."/>
            <person name="Feldman A."/>
            <person name="Lin J.S."/>
            <person name="Chang W.E."/>
            <person name="Higgs B.W."/>
            <person name="Demirev P."/>
            <person name="Lindquist J."/>
            <person name="Liem A."/>
            <person name="Fochler E."/>
            <person name="Read T.D."/>
            <person name="Tapia R."/>
            <person name="Johnson S."/>
            <person name="Bishop-Lilly K.A."/>
            <person name="Detter C."/>
            <person name="Han C."/>
            <person name="Sozhamannan S."/>
            <person name="Rosenzweig C.N."/>
            <person name="Skowronski E.W."/>
        </authorList>
    </citation>
    <scope>NUCLEOTIDE SEQUENCE [LARGE SCALE GENOMIC DNA]</scope>
    <source>
        <strain evidence="3 4">MLST1</strain>
    </source>
</reference>
<comment type="caution">
    <text evidence="3">The sequence shown here is derived from an EMBL/GenBank/DDBJ whole genome shotgun (WGS) entry which is preliminary data.</text>
</comment>
<accession>A0A432W7H4</accession>
<protein>
    <submittedName>
        <fullName evidence="3">Poly-gamma-glutamate synthase PgsB</fullName>
    </submittedName>
</protein>
<dbReference type="Pfam" id="PF08245">
    <property type="entry name" value="Mur_ligase_M"/>
    <property type="match status" value="1"/>
</dbReference>
<dbReference type="InterPro" id="IPR013221">
    <property type="entry name" value="Mur_ligase_cen"/>
</dbReference>
<evidence type="ECO:0000313" key="3">
    <source>
        <dbReference type="EMBL" id="RUO26034.1"/>
    </source>
</evidence>
<gene>
    <name evidence="3" type="primary">pgsB</name>
    <name evidence="3" type="ORF">CWE09_04720</name>
</gene>
<dbReference type="NCBIfam" id="TIGR04012">
    <property type="entry name" value="poly_gGlu_PgsB"/>
    <property type="match status" value="1"/>
</dbReference>
<evidence type="ECO:0000259" key="2">
    <source>
        <dbReference type="Pfam" id="PF08245"/>
    </source>
</evidence>
<feature type="domain" description="Mur ligase central" evidence="2">
    <location>
        <begin position="41"/>
        <end position="154"/>
    </location>
</feature>
<keyword evidence="1" id="KW-0472">Membrane</keyword>
<dbReference type="RefSeq" id="WP_126802850.1">
    <property type="nucleotide sequence ID" value="NZ_PIPL01000001.1"/>
</dbReference>
<dbReference type="PRINTS" id="PR01758">
    <property type="entry name" value="CAPSULEPROTB"/>
</dbReference>
<dbReference type="InterPro" id="IPR008337">
    <property type="entry name" value="Capsule_biosynth_CapB"/>
</dbReference>
<organism evidence="3 4">
    <name type="scientific">Aliidiomarina minuta</name>
    <dbReference type="NCBI Taxonomy" id="880057"/>
    <lineage>
        <taxon>Bacteria</taxon>
        <taxon>Pseudomonadati</taxon>
        <taxon>Pseudomonadota</taxon>
        <taxon>Gammaproteobacteria</taxon>
        <taxon>Alteromonadales</taxon>
        <taxon>Idiomarinaceae</taxon>
        <taxon>Aliidiomarina</taxon>
    </lineage>
</organism>
<dbReference type="GO" id="GO:0045227">
    <property type="term" value="P:capsule polysaccharide biosynthetic process"/>
    <property type="evidence" value="ECO:0007669"/>
    <property type="project" value="InterPro"/>
</dbReference>
<feature type="transmembrane region" description="Helical" evidence="1">
    <location>
        <begin position="6"/>
        <end position="26"/>
    </location>
</feature>
<sequence>MPVPEMLVVVAVLWFFLVFAGIFEAWRHRKVVSQIPVRIHVNGTRGKTSVTRLIAAGLRGGGKRVCAKTTGSAAAFTDPDGREFSLFRISGANIIEQMRMMKRMAKFKPDIAIVECMALQPHYQSLTERKMVRSTHGVITNARPDHLDVMGPGEEDVALALAGSTPVKGALFTAEQELIKVFQHSCNDRGSKLHQITPQQVAEIDDDILQHFHYSEHAENVALALHVCANLGVNREAALQGMYGLQPEAGAMRILHVEYFRRDIIFVNAFAANDPESTGSIWNKMINSYGEDRTHVALINCRADRPHRSQQMAEAAASWPVADLYLLIGSGTLMFVRKAMKHGLDPNKLVVMENASMVDVTETLFSECGNRALVVGMCNIHGGGEEMARFFQNRATREEEL</sequence>
<dbReference type="Gene3D" id="3.40.1190.10">
    <property type="entry name" value="Mur-like, catalytic domain"/>
    <property type="match status" value="1"/>
</dbReference>
<dbReference type="InterPro" id="IPR036565">
    <property type="entry name" value="Mur-like_cat_sf"/>
</dbReference>
<dbReference type="SUPFAM" id="SSF53623">
    <property type="entry name" value="MurD-like peptide ligases, catalytic domain"/>
    <property type="match status" value="1"/>
</dbReference>
<keyword evidence="1" id="KW-0812">Transmembrane</keyword>
<dbReference type="PANTHER" id="PTHR43445">
    <property type="entry name" value="UDP-N-ACETYLMURAMATE--L-ALANINE LIGASE-RELATED"/>
    <property type="match status" value="1"/>
</dbReference>
<keyword evidence="1" id="KW-1133">Transmembrane helix</keyword>
<dbReference type="GO" id="GO:0016881">
    <property type="term" value="F:acid-amino acid ligase activity"/>
    <property type="evidence" value="ECO:0007669"/>
    <property type="project" value="InterPro"/>
</dbReference>
<proteinExistence type="predicted"/>
<dbReference type="GO" id="GO:0016020">
    <property type="term" value="C:membrane"/>
    <property type="evidence" value="ECO:0007669"/>
    <property type="project" value="InterPro"/>
</dbReference>